<keyword evidence="3" id="KW-1185">Reference proteome</keyword>
<dbReference type="OrthoDB" id="6431384at2759"/>
<dbReference type="Proteomes" id="UP000499080">
    <property type="component" value="Unassembled WGS sequence"/>
</dbReference>
<comment type="caution">
    <text evidence="2">The sequence shown here is derived from an EMBL/GenBank/DDBJ whole genome shotgun (WGS) entry which is preliminary data.</text>
</comment>
<dbReference type="Pfam" id="PF22938">
    <property type="entry name" value="Integrase_p58_C"/>
    <property type="match status" value="1"/>
</dbReference>
<name>A0A4Y2IQ03_ARAVE</name>
<proteinExistence type="predicted"/>
<dbReference type="AlphaFoldDB" id="A0A4Y2IQ03"/>
<evidence type="ECO:0000313" key="3">
    <source>
        <dbReference type="Proteomes" id="UP000499080"/>
    </source>
</evidence>
<dbReference type="EMBL" id="BGPR01002838">
    <property type="protein sequence ID" value="GBM79744.1"/>
    <property type="molecule type" value="Genomic_DNA"/>
</dbReference>
<reference evidence="2 3" key="1">
    <citation type="journal article" date="2019" name="Sci. Rep.">
        <title>Orb-weaving spider Araneus ventricosus genome elucidates the spidroin gene catalogue.</title>
        <authorList>
            <person name="Kono N."/>
            <person name="Nakamura H."/>
            <person name="Ohtoshi R."/>
            <person name="Moran D.A.P."/>
            <person name="Shinohara A."/>
            <person name="Yoshida Y."/>
            <person name="Fujiwara M."/>
            <person name="Mori M."/>
            <person name="Tomita M."/>
            <person name="Arakawa K."/>
        </authorList>
    </citation>
    <scope>NUCLEOTIDE SEQUENCE [LARGE SCALE GENOMIC DNA]</scope>
</reference>
<sequence length="83" mass="9600">MKTCYDSGATDNHFKEGDLVWVCNPKRRRGLCLKPRQNWERPITVDKKVSDVYCRIQKSPNAKSKVIHINQLTSYPAAGRSYM</sequence>
<accession>A0A4Y2IQ03</accession>
<gene>
    <name evidence="2" type="ORF">AVEN_164484_1</name>
</gene>
<dbReference type="InterPro" id="IPR054465">
    <property type="entry name" value="Integrase_p58-like_C"/>
</dbReference>
<organism evidence="2 3">
    <name type="scientific">Araneus ventricosus</name>
    <name type="common">Orbweaver spider</name>
    <name type="synonym">Epeira ventricosa</name>
    <dbReference type="NCBI Taxonomy" id="182803"/>
    <lineage>
        <taxon>Eukaryota</taxon>
        <taxon>Metazoa</taxon>
        <taxon>Ecdysozoa</taxon>
        <taxon>Arthropoda</taxon>
        <taxon>Chelicerata</taxon>
        <taxon>Arachnida</taxon>
        <taxon>Araneae</taxon>
        <taxon>Araneomorphae</taxon>
        <taxon>Entelegynae</taxon>
        <taxon>Araneoidea</taxon>
        <taxon>Araneidae</taxon>
        <taxon>Araneus</taxon>
    </lineage>
</organism>
<feature type="domain" description="Integrase p58-like C-terminal" evidence="1">
    <location>
        <begin position="45"/>
        <end position="72"/>
    </location>
</feature>
<evidence type="ECO:0000259" key="1">
    <source>
        <dbReference type="Pfam" id="PF22938"/>
    </source>
</evidence>
<protein>
    <recommendedName>
        <fullName evidence="1">Integrase p58-like C-terminal domain-containing protein</fullName>
    </recommendedName>
</protein>
<evidence type="ECO:0000313" key="2">
    <source>
        <dbReference type="EMBL" id="GBM79744.1"/>
    </source>
</evidence>